<dbReference type="GO" id="GO:0050334">
    <property type="term" value="F:thiaminase activity"/>
    <property type="evidence" value="ECO:0007669"/>
    <property type="project" value="InterPro"/>
</dbReference>
<dbReference type="InterPro" id="IPR029056">
    <property type="entry name" value="Ribokinase-like"/>
</dbReference>
<dbReference type="NCBIfam" id="TIGR00097">
    <property type="entry name" value="HMP-P_kinase"/>
    <property type="match status" value="1"/>
</dbReference>
<keyword evidence="4" id="KW-1185">Reference proteome</keyword>
<evidence type="ECO:0000313" key="4">
    <source>
        <dbReference type="Proteomes" id="UP001307849"/>
    </source>
</evidence>
<dbReference type="InterPro" id="IPR004399">
    <property type="entry name" value="HMP/HMP-P_kinase_dom"/>
</dbReference>
<sequence>MSAPPRILTIAGSDSSGGAGIEADIKVITAHKCYAMTAMTGLTAQNTTGVVDIHPIPAEFLRKTLSAVLEDVGVDVVKTGMLTSTESISVIVETIKKYDLKTIVLDPVMISTSGSVLLPPEAISNLCSNLIPLATLLTPNIPEAQHLLLYYTNPGVLPTAAFPIDNINSMADVVDLAKRLQEKCSSAVLVKGGHLPFLSDGSVARRQKGKAFVMDVLALSNGTVKIFSSPYIDSNNTHGTGCSLASAIACNIGFSQPLPTAVSNARDYISGAIAASYPLGKGSGPINHVHNIYRRPYSKGRFFDYLINHPRVAKIWNDYVNHDFVKKIANGTLSTENFVWYLKQDYLFLIHFVRAKALLTYKGTTMSKINECSTNLSGAIRESALHVRYCAELIPGLTEQDLESTPEAPATTAYTRYILDIGHSGDIAALMVSLISCSVGYQVAAKNREKEDSSVRTSEGNPFWKWIEEYASDKYAEETQVQRDVLEKLAEGFGVTQVEELVEIFRKVTEMERNFFSAAVEAKIP</sequence>
<feature type="domain" description="Thiaminase-2/PQQC" evidence="1">
    <location>
        <begin position="309"/>
        <end position="521"/>
    </location>
</feature>
<reference evidence="3 4" key="1">
    <citation type="submission" date="2019-10" db="EMBL/GenBank/DDBJ databases">
        <authorList>
            <person name="Palmer J.M."/>
        </authorList>
    </citation>
    <scope>NUCLEOTIDE SEQUENCE [LARGE SCALE GENOMIC DNA]</scope>
    <source>
        <strain evidence="3 4">TWF506</strain>
    </source>
</reference>
<evidence type="ECO:0008006" key="5">
    <source>
        <dbReference type="Google" id="ProtNLM"/>
    </source>
</evidence>
<dbReference type="Gene3D" id="1.20.910.10">
    <property type="entry name" value="Heme oxygenase-like"/>
    <property type="match status" value="1"/>
</dbReference>
<dbReference type="CDD" id="cd01169">
    <property type="entry name" value="HMPP_kinase"/>
    <property type="match status" value="1"/>
</dbReference>
<organism evidence="3 4">
    <name type="scientific">Arthrobotrys conoides</name>
    <dbReference type="NCBI Taxonomy" id="74498"/>
    <lineage>
        <taxon>Eukaryota</taxon>
        <taxon>Fungi</taxon>
        <taxon>Dikarya</taxon>
        <taxon>Ascomycota</taxon>
        <taxon>Pezizomycotina</taxon>
        <taxon>Orbiliomycetes</taxon>
        <taxon>Orbiliales</taxon>
        <taxon>Orbiliaceae</taxon>
        <taxon>Arthrobotrys</taxon>
    </lineage>
</organism>
<dbReference type="AlphaFoldDB" id="A0AAN8RVC3"/>
<evidence type="ECO:0000259" key="1">
    <source>
        <dbReference type="Pfam" id="PF03070"/>
    </source>
</evidence>
<dbReference type="SUPFAM" id="SSF48613">
    <property type="entry name" value="Heme oxygenase-like"/>
    <property type="match status" value="1"/>
</dbReference>
<dbReference type="FunFam" id="3.40.1190.20:FF:000034">
    <property type="entry name" value="Putative hydroxymethylpyrimidine/ phosphomethylpyrimidine kinase 2"/>
    <property type="match status" value="1"/>
</dbReference>
<dbReference type="NCBIfam" id="TIGR04306">
    <property type="entry name" value="salvage_TenA"/>
    <property type="match status" value="1"/>
</dbReference>
<dbReference type="PANTHER" id="PTHR20858">
    <property type="entry name" value="PHOSPHOMETHYLPYRIMIDINE KINASE"/>
    <property type="match status" value="1"/>
</dbReference>
<dbReference type="InterPro" id="IPR016084">
    <property type="entry name" value="Haem_Oase-like_multi-hlx"/>
</dbReference>
<dbReference type="GO" id="GO:0008902">
    <property type="term" value="F:hydroxymethylpyrimidine kinase activity"/>
    <property type="evidence" value="ECO:0007669"/>
    <property type="project" value="TreeGrafter"/>
</dbReference>
<gene>
    <name evidence="3" type="ORF">TWF506_011159</name>
</gene>
<dbReference type="InterPro" id="IPR027574">
    <property type="entry name" value="Thiaminase_II"/>
</dbReference>
<accession>A0AAN8RVC3</accession>
<feature type="domain" description="Pyridoxamine kinase/Phosphomethylpyrimidine kinase" evidence="2">
    <location>
        <begin position="14"/>
        <end position="287"/>
    </location>
</feature>
<dbReference type="InterPro" id="IPR004305">
    <property type="entry name" value="Thiaminase-2/PQQC"/>
</dbReference>
<dbReference type="Gene3D" id="3.40.1190.20">
    <property type="match status" value="1"/>
</dbReference>
<comment type="caution">
    <text evidence="3">The sequence shown here is derived from an EMBL/GenBank/DDBJ whole genome shotgun (WGS) entry which is preliminary data.</text>
</comment>
<dbReference type="GO" id="GO:0009228">
    <property type="term" value="P:thiamine biosynthetic process"/>
    <property type="evidence" value="ECO:0007669"/>
    <property type="project" value="InterPro"/>
</dbReference>
<dbReference type="InterPro" id="IPR013749">
    <property type="entry name" value="PM/HMP-P_kinase-1"/>
</dbReference>
<evidence type="ECO:0000259" key="2">
    <source>
        <dbReference type="Pfam" id="PF08543"/>
    </source>
</evidence>
<dbReference type="GO" id="GO:0005829">
    <property type="term" value="C:cytosol"/>
    <property type="evidence" value="ECO:0007669"/>
    <property type="project" value="TreeGrafter"/>
</dbReference>
<dbReference type="Proteomes" id="UP001307849">
    <property type="component" value="Unassembled WGS sequence"/>
</dbReference>
<dbReference type="CDD" id="cd19367">
    <property type="entry name" value="TenA_C_ScTHI20-like"/>
    <property type="match status" value="1"/>
</dbReference>
<evidence type="ECO:0000313" key="3">
    <source>
        <dbReference type="EMBL" id="KAK6506239.1"/>
    </source>
</evidence>
<dbReference type="EMBL" id="JAVHJM010000009">
    <property type="protein sequence ID" value="KAK6506239.1"/>
    <property type="molecule type" value="Genomic_DNA"/>
</dbReference>
<name>A0AAN8RVC3_9PEZI</name>
<dbReference type="Pfam" id="PF08543">
    <property type="entry name" value="Phos_pyr_kin"/>
    <property type="match status" value="1"/>
</dbReference>
<proteinExistence type="predicted"/>
<dbReference type="GO" id="GO:0008972">
    <property type="term" value="F:phosphomethylpyrimidine kinase activity"/>
    <property type="evidence" value="ECO:0007669"/>
    <property type="project" value="InterPro"/>
</dbReference>
<dbReference type="Pfam" id="PF03070">
    <property type="entry name" value="TENA_THI-4"/>
    <property type="match status" value="1"/>
</dbReference>
<dbReference type="SUPFAM" id="SSF53613">
    <property type="entry name" value="Ribokinase-like"/>
    <property type="match status" value="1"/>
</dbReference>
<dbReference type="PANTHER" id="PTHR20858:SF17">
    <property type="entry name" value="HYDROXYMETHYLPYRIMIDINE_PHOSPHOMETHYLPYRIMIDINE KINASE THI20-RELATED"/>
    <property type="match status" value="1"/>
</dbReference>
<protein>
    <recommendedName>
        <fullName evidence="5">Phosphomethylpyrimidine kinase</fullName>
    </recommendedName>
</protein>